<keyword evidence="2" id="KW-1185">Reference proteome</keyword>
<dbReference type="EMBL" id="JACEGQ020000002">
    <property type="protein sequence ID" value="KAH8515568.1"/>
    <property type="molecule type" value="Genomic_DNA"/>
</dbReference>
<organism evidence="1 2">
    <name type="scientific">Populus deltoides</name>
    <name type="common">Eastern poplar</name>
    <name type="synonym">Eastern cottonwood</name>
    <dbReference type="NCBI Taxonomy" id="3696"/>
    <lineage>
        <taxon>Eukaryota</taxon>
        <taxon>Viridiplantae</taxon>
        <taxon>Streptophyta</taxon>
        <taxon>Embryophyta</taxon>
        <taxon>Tracheophyta</taxon>
        <taxon>Spermatophyta</taxon>
        <taxon>Magnoliopsida</taxon>
        <taxon>eudicotyledons</taxon>
        <taxon>Gunneridae</taxon>
        <taxon>Pentapetalae</taxon>
        <taxon>rosids</taxon>
        <taxon>fabids</taxon>
        <taxon>Malpighiales</taxon>
        <taxon>Salicaceae</taxon>
        <taxon>Saliceae</taxon>
        <taxon>Populus</taxon>
    </lineage>
</organism>
<protein>
    <recommendedName>
        <fullName evidence="3">VQ domain-containing protein</fullName>
    </recommendedName>
</protein>
<evidence type="ECO:0000313" key="2">
    <source>
        <dbReference type="Proteomes" id="UP000807159"/>
    </source>
</evidence>
<comment type="caution">
    <text evidence="1">The sequence shown here is derived from an EMBL/GenBank/DDBJ whole genome shotgun (WGS) entry which is preliminary data.</text>
</comment>
<sequence>MGKRVSQASTKISKNEKNPLNSFIKVLRPKVYITDISSFKRLVHELTGNGRTIPSPPPPPKSQKVLEIVEVVNVEAHGEPDQCSMETSLDASVDLFGFCNQLVSSTEELNQPCKYGESESSMETSFDESVNSLEFCNKSVSFTEELNQPCNHGEPDSCMETSFDASVDSFEFCNQVVSFTEELNLPYNHGEPENSMETSFDGSVDSFEFCNQLVSLTEELNQPYSHLCFDDISSDHDLTINKQTDILTDQDFESLLLGIEQYPFSSSYSQIHQMEEVSIYDYELSGIF</sequence>
<name>A0A8T2ZDY6_POPDE</name>
<dbReference type="Proteomes" id="UP000807159">
    <property type="component" value="Chromosome 2"/>
</dbReference>
<reference evidence="1" key="1">
    <citation type="journal article" date="2021" name="J. Hered.">
        <title>Genome Assembly of Salicaceae Populus deltoides (Eastern Cottonwood) I-69 Based on Nanopore Sequencing and Hi-C Technologies.</title>
        <authorList>
            <person name="Bai S."/>
            <person name="Wu H."/>
            <person name="Zhang J."/>
            <person name="Pan Z."/>
            <person name="Zhao W."/>
            <person name="Li Z."/>
            <person name="Tong C."/>
        </authorList>
    </citation>
    <scope>NUCLEOTIDE SEQUENCE</scope>
    <source>
        <tissue evidence="1">Leaf</tissue>
    </source>
</reference>
<evidence type="ECO:0008006" key="3">
    <source>
        <dbReference type="Google" id="ProtNLM"/>
    </source>
</evidence>
<accession>A0A8T2ZDY6</accession>
<gene>
    <name evidence="1" type="ORF">H0E87_004144</name>
</gene>
<proteinExistence type="predicted"/>
<dbReference type="AlphaFoldDB" id="A0A8T2ZDY6"/>
<evidence type="ECO:0000313" key="1">
    <source>
        <dbReference type="EMBL" id="KAH8515568.1"/>
    </source>
</evidence>